<evidence type="ECO:0000313" key="4">
    <source>
        <dbReference type="EMBL" id="MDI1430405.1"/>
    </source>
</evidence>
<dbReference type="InterPro" id="IPR001466">
    <property type="entry name" value="Beta-lactam-related"/>
</dbReference>
<organism evidence="4 5">
    <name type="scientific">Polyangium sorediatum</name>
    <dbReference type="NCBI Taxonomy" id="889274"/>
    <lineage>
        <taxon>Bacteria</taxon>
        <taxon>Pseudomonadati</taxon>
        <taxon>Myxococcota</taxon>
        <taxon>Polyangia</taxon>
        <taxon>Polyangiales</taxon>
        <taxon>Polyangiaceae</taxon>
        <taxon>Polyangium</taxon>
    </lineage>
</organism>
<reference evidence="4 5" key="1">
    <citation type="submission" date="2023-04" db="EMBL/GenBank/DDBJ databases">
        <title>The genome sequence of Polyangium sorediatum DSM14670.</title>
        <authorList>
            <person name="Zhang X."/>
        </authorList>
    </citation>
    <scope>NUCLEOTIDE SEQUENCE [LARGE SCALE GENOMIC DNA]</scope>
    <source>
        <strain evidence="4 5">DSM 14670</strain>
    </source>
</reference>
<dbReference type="Proteomes" id="UP001160301">
    <property type="component" value="Unassembled WGS sequence"/>
</dbReference>
<dbReference type="PROSITE" id="PS51257">
    <property type="entry name" value="PROKAR_LIPOPROTEIN"/>
    <property type="match status" value="1"/>
</dbReference>
<evidence type="ECO:0000256" key="1">
    <source>
        <dbReference type="SAM" id="MobiDB-lite"/>
    </source>
</evidence>
<dbReference type="Pfam" id="PF00144">
    <property type="entry name" value="Beta-lactamase"/>
    <property type="match status" value="1"/>
</dbReference>
<evidence type="ECO:0000313" key="5">
    <source>
        <dbReference type="Proteomes" id="UP001160301"/>
    </source>
</evidence>
<accession>A0ABT6NPZ8</accession>
<sequence length="684" mass="72969">MRSFLPAFALVTLAACASSPEPTIPTPPAEPAPSSAPAASAAPAPEAPAPQAVAGERLAADTPKTTVAGNSFIAPGGWTMTVKGKATLLEAPEAGSRIVLVDVQAKDADAAVALAWAAYGAEVKWPLRPTIDAPDKDGWTRVRIYDYQTSPNEKRGVSVMTRFANDTWTVVIYDMEDAVGDKRGAQVSQIYGRLLPKGQARESFAGKKANTLDPARIAALGKFVETAQQKLGVPGVSVGLIQGGKVVFAGGFGVRELGKKAAVDADTKYIIASNTKALTTLMLAKLVEEKKLTWETAATGLLPSFKLGDQDTTSRVLVKHLICACTGLPRQDLEWILQFQGLTPDGALATLGTMQPTSKFGELFQYSNPLAAAAGFIGGHVAFPKLELGKAYDEAMRTRVFEPLGMKGATLDFKRAQTGNYAVPHAPDLDDKPARALAAVNDAVIPVRPAGGAWATVNDVLKYVQMELAEGKLPDGKQYLEKDVLLARRAPQVSISPDATYGMGLMVDKKWGVTVVHHGGDLIGFHSDMMWLPEYGVGAVVLTNGDPGWYIRSVFQRKLLEVLFDGRPEADTEIATMGKMYFEHRATERKLLTSPADAAASAKLAAHYTNAALGEIKVSRAGAATIFDFGEWKSEVASKKNPDGTISFVTTVPGMMGVELVVGSAAKRTLTIRDAQHEYVFNEK</sequence>
<proteinExistence type="predicted"/>
<feature type="chain" id="PRO_5046155261" evidence="2">
    <location>
        <begin position="18"/>
        <end position="684"/>
    </location>
</feature>
<feature type="compositionally biased region" description="Low complexity" evidence="1">
    <location>
        <begin position="32"/>
        <end position="52"/>
    </location>
</feature>
<feature type="compositionally biased region" description="Pro residues" evidence="1">
    <location>
        <begin position="22"/>
        <end position="31"/>
    </location>
</feature>
<keyword evidence="5" id="KW-1185">Reference proteome</keyword>
<gene>
    <name evidence="4" type="ORF">QHF89_12895</name>
</gene>
<feature type="signal peptide" evidence="2">
    <location>
        <begin position="1"/>
        <end position="17"/>
    </location>
</feature>
<evidence type="ECO:0000259" key="3">
    <source>
        <dbReference type="Pfam" id="PF00144"/>
    </source>
</evidence>
<protein>
    <submittedName>
        <fullName evidence="4">Serine hydrolase domain-containing protein</fullName>
        <ecNumber evidence="4">3.1.1.103</ecNumber>
    </submittedName>
</protein>
<dbReference type="Gene3D" id="3.40.710.10">
    <property type="entry name" value="DD-peptidase/beta-lactamase superfamily"/>
    <property type="match status" value="1"/>
</dbReference>
<feature type="region of interest" description="Disordered" evidence="1">
    <location>
        <begin position="19"/>
        <end position="53"/>
    </location>
</feature>
<dbReference type="InterPro" id="IPR050491">
    <property type="entry name" value="AmpC-like"/>
</dbReference>
<evidence type="ECO:0000256" key="2">
    <source>
        <dbReference type="SAM" id="SignalP"/>
    </source>
</evidence>
<dbReference type="EMBL" id="JARZHI010000008">
    <property type="protein sequence ID" value="MDI1430405.1"/>
    <property type="molecule type" value="Genomic_DNA"/>
</dbReference>
<name>A0ABT6NPZ8_9BACT</name>
<dbReference type="InterPro" id="IPR012338">
    <property type="entry name" value="Beta-lactam/transpept-like"/>
</dbReference>
<dbReference type="PANTHER" id="PTHR46825:SF15">
    <property type="entry name" value="BETA-LACTAMASE-RELATED DOMAIN-CONTAINING PROTEIN"/>
    <property type="match status" value="1"/>
</dbReference>
<keyword evidence="4" id="KW-0378">Hydrolase</keyword>
<dbReference type="PANTHER" id="PTHR46825">
    <property type="entry name" value="D-ALANYL-D-ALANINE-CARBOXYPEPTIDASE/ENDOPEPTIDASE AMPH"/>
    <property type="match status" value="1"/>
</dbReference>
<keyword evidence="2" id="KW-0732">Signal</keyword>
<dbReference type="SUPFAM" id="SSF56601">
    <property type="entry name" value="beta-lactamase/transpeptidase-like"/>
    <property type="match status" value="1"/>
</dbReference>
<dbReference type="EC" id="3.1.1.103" evidence="4"/>
<dbReference type="GO" id="GO:0016787">
    <property type="term" value="F:hydrolase activity"/>
    <property type="evidence" value="ECO:0007669"/>
    <property type="project" value="UniProtKB-KW"/>
</dbReference>
<dbReference type="RefSeq" id="WP_136968650.1">
    <property type="nucleotide sequence ID" value="NZ_JARZHI010000008.1"/>
</dbReference>
<feature type="domain" description="Beta-lactamase-related" evidence="3">
    <location>
        <begin position="223"/>
        <end position="548"/>
    </location>
</feature>
<comment type="caution">
    <text evidence="4">The sequence shown here is derived from an EMBL/GenBank/DDBJ whole genome shotgun (WGS) entry which is preliminary data.</text>
</comment>